<evidence type="ECO:0000256" key="4">
    <source>
        <dbReference type="ARBA" id="ARBA00023136"/>
    </source>
</evidence>
<dbReference type="InterPro" id="IPR012340">
    <property type="entry name" value="NA-bd_OB-fold"/>
</dbReference>
<evidence type="ECO:0000313" key="7">
    <source>
        <dbReference type="EMBL" id="GAA5519317.1"/>
    </source>
</evidence>
<name>A0ABP9WHL2_9MICO</name>
<keyword evidence="3 5" id="KW-1133">Transmembrane helix</keyword>
<gene>
    <name evidence="7" type="ORF">Lsed01_01758</name>
</gene>
<keyword evidence="8" id="KW-1185">Reference proteome</keyword>
<evidence type="ECO:0000256" key="2">
    <source>
        <dbReference type="ARBA" id="ARBA00022692"/>
    </source>
</evidence>
<protein>
    <recommendedName>
        <fullName evidence="6">NfeD-like C-terminal domain-containing protein</fullName>
    </recommendedName>
</protein>
<dbReference type="PANTHER" id="PTHR33507:SF3">
    <property type="entry name" value="INNER MEMBRANE PROTEIN YBBJ"/>
    <property type="match status" value="1"/>
</dbReference>
<comment type="caution">
    <text evidence="7">The sequence shown here is derived from an EMBL/GenBank/DDBJ whole genome shotgun (WGS) entry which is preliminary data.</text>
</comment>
<evidence type="ECO:0000256" key="5">
    <source>
        <dbReference type="SAM" id="Phobius"/>
    </source>
</evidence>
<comment type="subcellular location">
    <subcellularLocation>
        <location evidence="1">Membrane</location>
        <topology evidence="1">Multi-pass membrane protein</topology>
    </subcellularLocation>
</comment>
<dbReference type="EMBL" id="BAABRR010000008">
    <property type="protein sequence ID" value="GAA5519317.1"/>
    <property type="molecule type" value="Genomic_DNA"/>
</dbReference>
<feature type="transmembrane region" description="Helical" evidence="5">
    <location>
        <begin position="7"/>
        <end position="35"/>
    </location>
</feature>
<evidence type="ECO:0000256" key="3">
    <source>
        <dbReference type="ARBA" id="ARBA00022989"/>
    </source>
</evidence>
<keyword evidence="2 5" id="KW-0812">Transmembrane</keyword>
<dbReference type="InterPro" id="IPR002810">
    <property type="entry name" value="NfeD-like_C"/>
</dbReference>
<feature type="transmembrane region" description="Helical" evidence="5">
    <location>
        <begin position="47"/>
        <end position="69"/>
    </location>
</feature>
<keyword evidence="4 5" id="KW-0472">Membrane</keyword>
<feature type="domain" description="NfeD-like C-terminal" evidence="6">
    <location>
        <begin position="86"/>
        <end position="143"/>
    </location>
</feature>
<accession>A0ABP9WHL2</accession>
<dbReference type="Proteomes" id="UP001426770">
    <property type="component" value="Unassembled WGS sequence"/>
</dbReference>
<organism evidence="7 8">
    <name type="scientific">Demequina sediminis</name>
    <dbReference type="NCBI Taxonomy" id="1930058"/>
    <lineage>
        <taxon>Bacteria</taxon>
        <taxon>Bacillati</taxon>
        <taxon>Actinomycetota</taxon>
        <taxon>Actinomycetes</taxon>
        <taxon>Micrococcales</taxon>
        <taxon>Demequinaceae</taxon>
        <taxon>Demequina</taxon>
    </lineage>
</organism>
<proteinExistence type="predicted"/>
<evidence type="ECO:0000313" key="8">
    <source>
        <dbReference type="Proteomes" id="UP001426770"/>
    </source>
</evidence>
<sequence length="148" mass="15835">MDEQWLWWFIGAMVLGAIELFTLDLLFVMLAGGAIAGGVAAWLGAPWWLSVIIALAVSAALIGLLRPFLLQSLRTKGEGAPLTNTAALVGRDAWALDEVTVMAGRVKLNGEVWTARTEDGAPPVREGSRARVVRIDGAIAVVAREEEN</sequence>
<reference evidence="7 8" key="1">
    <citation type="submission" date="2024-02" db="EMBL/GenBank/DDBJ databases">
        <title>Lysinimicrobium sediminis NBRC 112286.</title>
        <authorList>
            <person name="Ichikawa N."/>
            <person name="Katano-Makiyama Y."/>
            <person name="Hidaka K."/>
        </authorList>
    </citation>
    <scope>NUCLEOTIDE SEQUENCE [LARGE SCALE GENOMIC DNA]</scope>
    <source>
        <strain evidence="7 8">NBRC 112286</strain>
    </source>
</reference>
<dbReference type="Pfam" id="PF01957">
    <property type="entry name" value="NfeD"/>
    <property type="match status" value="1"/>
</dbReference>
<dbReference type="SUPFAM" id="SSF141322">
    <property type="entry name" value="NfeD domain-like"/>
    <property type="match status" value="1"/>
</dbReference>
<dbReference type="PANTHER" id="PTHR33507">
    <property type="entry name" value="INNER MEMBRANE PROTEIN YBBJ"/>
    <property type="match status" value="1"/>
</dbReference>
<dbReference type="Gene3D" id="2.40.50.140">
    <property type="entry name" value="Nucleic acid-binding proteins"/>
    <property type="match status" value="1"/>
</dbReference>
<dbReference type="InterPro" id="IPR052165">
    <property type="entry name" value="Membrane_assoc_protease"/>
</dbReference>
<evidence type="ECO:0000256" key="1">
    <source>
        <dbReference type="ARBA" id="ARBA00004141"/>
    </source>
</evidence>
<evidence type="ECO:0000259" key="6">
    <source>
        <dbReference type="Pfam" id="PF01957"/>
    </source>
</evidence>